<dbReference type="RefSeq" id="WP_267636699.1">
    <property type="nucleotide sequence ID" value="NZ_JAODIY010000005.1"/>
</dbReference>
<organism evidence="4 5">
    <name type="scientific">Halovenus rubra</name>
    <dbReference type="NCBI Taxonomy" id="869890"/>
    <lineage>
        <taxon>Archaea</taxon>
        <taxon>Methanobacteriati</taxon>
        <taxon>Methanobacteriota</taxon>
        <taxon>Stenosarchaea group</taxon>
        <taxon>Halobacteria</taxon>
        <taxon>Halobacteriales</taxon>
        <taxon>Haloarculaceae</taxon>
        <taxon>Halovenus</taxon>
    </lineage>
</organism>
<dbReference type="InterPro" id="IPR007050">
    <property type="entry name" value="HTH_bacterioopsin"/>
</dbReference>
<evidence type="ECO:0000259" key="3">
    <source>
        <dbReference type="Pfam" id="PF04967"/>
    </source>
</evidence>
<gene>
    <name evidence="4" type="ORF">ACFQJ7_14245</name>
</gene>
<keyword evidence="1" id="KW-0805">Transcription regulation</keyword>
<evidence type="ECO:0000313" key="5">
    <source>
        <dbReference type="Proteomes" id="UP001596414"/>
    </source>
</evidence>
<dbReference type="Pfam" id="PF04967">
    <property type="entry name" value="HTH_10"/>
    <property type="match status" value="1"/>
</dbReference>
<dbReference type="AlphaFoldDB" id="A0ABD5X7H2"/>
<reference evidence="4 5" key="1">
    <citation type="journal article" date="2014" name="Int. J. Syst. Evol. Microbiol.">
        <title>Complete genome sequence of Corynebacterium casei LMG S-19264T (=DSM 44701T), isolated from a smear-ripened cheese.</title>
        <authorList>
            <consortium name="US DOE Joint Genome Institute (JGI-PGF)"/>
            <person name="Walter F."/>
            <person name="Albersmeier A."/>
            <person name="Kalinowski J."/>
            <person name="Ruckert C."/>
        </authorList>
    </citation>
    <scope>NUCLEOTIDE SEQUENCE [LARGE SCALE GENOMIC DNA]</scope>
    <source>
        <strain evidence="4 5">CGMCC 4.7215</strain>
    </source>
</reference>
<dbReference type="EMBL" id="JBHSZQ010000049">
    <property type="protein sequence ID" value="MFC7127166.1"/>
    <property type="molecule type" value="Genomic_DNA"/>
</dbReference>
<dbReference type="InterPro" id="IPR013324">
    <property type="entry name" value="RNA_pol_sigma_r3/r4-like"/>
</dbReference>
<dbReference type="SUPFAM" id="SSF88659">
    <property type="entry name" value="Sigma3 and sigma4 domains of RNA polymerase sigma factors"/>
    <property type="match status" value="1"/>
</dbReference>
<dbReference type="Proteomes" id="UP001596414">
    <property type="component" value="Unassembled WGS sequence"/>
</dbReference>
<evidence type="ECO:0000313" key="4">
    <source>
        <dbReference type="EMBL" id="MFC7127166.1"/>
    </source>
</evidence>
<dbReference type="PANTHER" id="PTHR34236:SF1">
    <property type="entry name" value="DIMETHYL SULFOXIDE REDUCTASE TRANSCRIPTIONAL ACTIVATOR"/>
    <property type="match status" value="1"/>
</dbReference>
<dbReference type="PANTHER" id="PTHR34236">
    <property type="entry name" value="DIMETHYL SULFOXIDE REDUCTASE TRANSCRIPTIONAL ACTIVATOR"/>
    <property type="match status" value="1"/>
</dbReference>
<protein>
    <submittedName>
        <fullName evidence="4">Helix-turn-helix domain-containing protein</fullName>
    </submittedName>
</protein>
<name>A0ABD5X7H2_9EURY</name>
<accession>A0ABD5X7H2</accession>
<evidence type="ECO:0000256" key="2">
    <source>
        <dbReference type="ARBA" id="ARBA00023163"/>
    </source>
</evidence>
<sequence length="103" mass="11598">MTGQEALQDLLQTIQHASVDTTTAKIMPATLTDDQVVTLELGTLTDKQRETLEFALHEGYYERPRKVELSTLAKQLGISKSATSQRLRTAETKLIRNVFEAHR</sequence>
<keyword evidence="2" id="KW-0804">Transcription</keyword>
<evidence type="ECO:0000256" key="1">
    <source>
        <dbReference type="ARBA" id="ARBA00023015"/>
    </source>
</evidence>
<proteinExistence type="predicted"/>
<feature type="domain" description="HTH bat-type" evidence="3">
    <location>
        <begin position="44"/>
        <end position="96"/>
    </location>
</feature>
<comment type="caution">
    <text evidence="4">The sequence shown here is derived from an EMBL/GenBank/DDBJ whole genome shotgun (WGS) entry which is preliminary data.</text>
</comment>